<dbReference type="Gene3D" id="2.180.10.10">
    <property type="entry name" value="RHS repeat-associated core"/>
    <property type="match status" value="1"/>
</dbReference>
<dbReference type="InterPro" id="IPR022385">
    <property type="entry name" value="Rhs_assc_core"/>
</dbReference>
<dbReference type="AlphaFoldDB" id="A0AAJ3ZJN4"/>
<dbReference type="InterPro" id="IPR050708">
    <property type="entry name" value="T6SS_VgrG/RHS"/>
</dbReference>
<name>A0AAJ3ZJN4_9FLAO</name>
<gene>
    <name evidence="2" type="ORF">UN65_14980</name>
</gene>
<proteinExistence type="predicted"/>
<organism evidence="2 3">
    <name type="scientific">Flavobacterium columnare</name>
    <dbReference type="NCBI Taxonomy" id="996"/>
    <lineage>
        <taxon>Bacteria</taxon>
        <taxon>Pseudomonadati</taxon>
        <taxon>Bacteroidota</taxon>
        <taxon>Flavobacteriia</taxon>
        <taxon>Flavobacteriales</taxon>
        <taxon>Flavobacteriaceae</taxon>
        <taxon>Flavobacterium</taxon>
    </lineage>
</organism>
<protein>
    <submittedName>
        <fullName evidence="2">RHS repeat-associated core domain-containing protein</fullName>
    </submittedName>
</protein>
<dbReference type="Proteomes" id="UP000304840">
    <property type="component" value="Chromosome"/>
</dbReference>
<sequence length="356" mass="38586">MDYDPFGSLIPNRHGYSNNYRYGFQGQEKDDQIKGEGNSLNYTFRMHDPRVGRFFAVDPLARDYPWNSPYAFSENDPINYVDLEGKEKSPTAAQMQQVYLKVAALGKATGRDLLIFTIGAGESILNANTLGISDATKGFTHNETINKFESIRDKRLYTAGRIAGDIAAIAQSGTQINAGGAIALTTGFETLGGGAVVGGVVALHGASVGVIARADLLIQSARFLSMSGSLNNPGSSESKSSSSESSNTWSSYKGKHNPNMKGWLKGKSWKEITKSTKTGDAMYKPDVNIQELETNVLNNGKSVNTDGARNWKVMDHGKTIGAKNGVETQYSRVEITPSGEYHGHPITPAEYNKLIK</sequence>
<reference evidence="2 3" key="2">
    <citation type="submission" date="2019-05" db="EMBL/GenBank/DDBJ databases">
        <authorList>
            <person name="Ravantti J.J."/>
        </authorList>
    </citation>
    <scope>NUCLEOTIDE SEQUENCE [LARGE SCALE GENOMIC DNA]</scope>
    <source>
        <strain evidence="2 3">B185</strain>
    </source>
</reference>
<evidence type="ECO:0000313" key="3">
    <source>
        <dbReference type="Proteomes" id="UP000304840"/>
    </source>
</evidence>
<evidence type="ECO:0000313" key="2">
    <source>
        <dbReference type="EMBL" id="QCV57178.1"/>
    </source>
</evidence>
<dbReference type="NCBIfam" id="TIGR03696">
    <property type="entry name" value="Rhs_assc_core"/>
    <property type="match status" value="1"/>
</dbReference>
<dbReference type="EMBL" id="CP010992">
    <property type="protein sequence ID" value="QCV57178.1"/>
    <property type="molecule type" value="Genomic_DNA"/>
</dbReference>
<dbReference type="PANTHER" id="PTHR32305">
    <property type="match status" value="1"/>
</dbReference>
<feature type="region of interest" description="Disordered" evidence="1">
    <location>
        <begin position="230"/>
        <end position="267"/>
    </location>
</feature>
<reference evidence="3" key="1">
    <citation type="submission" date="2016-03" db="EMBL/GenBank/DDBJ databases">
        <title>Flavobacterium columnare strain B185, complete genome.</title>
        <authorList>
            <person name="Sundberg L.-R."/>
            <person name="Papponen P."/>
            <person name="Laanto E."/>
        </authorList>
    </citation>
    <scope>NUCLEOTIDE SEQUENCE [LARGE SCALE GENOMIC DNA]</scope>
    <source>
        <strain evidence="3">B185</strain>
    </source>
</reference>
<accession>A0AAJ3ZJN4</accession>
<evidence type="ECO:0000256" key="1">
    <source>
        <dbReference type="SAM" id="MobiDB-lite"/>
    </source>
</evidence>
<feature type="compositionally biased region" description="Low complexity" evidence="1">
    <location>
        <begin position="235"/>
        <end position="251"/>
    </location>
</feature>
<dbReference type="PANTHER" id="PTHR32305:SF15">
    <property type="entry name" value="PROTEIN RHSA-RELATED"/>
    <property type="match status" value="1"/>
</dbReference>